<reference evidence="10 11" key="1">
    <citation type="submission" date="2018-03" db="EMBL/GenBank/DDBJ databases">
        <title>The ancient ancestry and fast evolution of plastids.</title>
        <authorList>
            <person name="Moore K.R."/>
            <person name="Magnabosco C."/>
            <person name="Momper L."/>
            <person name="Gold D.A."/>
            <person name="Bosak T."/>
            <person name="Fournier G.P."/>
        </authorList>
    </citation>
    <scope>NUCLEOTIDE SEQUENCE [LARGE SCALE GENOMIC DNA]</scope>
    <source>
        <strain evidence="10 11">CCALA 016</strain>
    </source>
</reference>
<dbReference type="CDD" id="cd00060">
    <property type="entry name" value="FHA"/>
    <property type="match status" value="1"/>
</dbReference>
<keyword evidence="6" id="KW-0511">Multifunctional enzyme</keyword>
<evidence type="ECO:0000256" key="6">
    <source>
        <dbReference type="ARBA" id="ARBA00023268"/>
    </source>
</evidence>
<dbReference type="SUPFAM" id="SSF53955">
    <property type="entry name" value="Lysozyme-like"/>
    <property type="match status" value="1"/>
</dbReference>
<protein>
    <submittedName>
        <fullName evidence="10">Penicillin-binding protein</fullName>
    </submittedName>
</protein>
<dbReference type="InterPro" id="IPR012338">
    <property type="entry name" value="Beta-lactam/transpept-like"/>
</dbReference>
<keyword evidence="2" id="KW-0645">Protease</keyword>
<evidence type="ECO:0000313" key="10">
    <source>
        <dbReference type="EMBL" id="PSF37438.1"/>
    </source>
</evidence>
<name>A0A2T1LYG1_9CHRO</name>
<dbReference type="AlphaFoldDB" id="A0A2T1LYG1"/>
<dbReference type="Pfam" id="PF00912">
    <property type="entry name" value="Transgly"/>
    <property type="match status" value="1"/>
</dbReference>
<comment type="catalytic activity">
    <reaction evidence="8">
        <text>[GlcNAc-(1-&gt;4)-Mur2Ac(oyl-L-Ala-gamma-D-Glu-L-Lys-D-Ala-D-Ala)](n)-di-trans,octa-cis-undecaprenyl diphosphate + beta-D-GlcNAc-(1-&gt;4)-Mur2Ac(oyl-L-Ala-gamma-D-Glu-L-Lys-D-Ala-D-Ala)-di-trans,octa-cis-undecaprenyl diphosphate = [GlcNAc-(1-&gt;4)-Mur2Ac(oyl-L-Ala-gamma-D-Glu-L-Lys-D-Ala-D-Ala)](n+1)-di-trans,octa-cis-undecaprenyl diphosphate + di-trans,octa-cis-undecaprenyl diphosphate + H(+)</text>
        <dbReference type="Rhea" id="RHEA:23708"/>
        <dbReference type="Rhea" id="RHEA-COMP:9602"/>
        <dbReference type="Rhea" id="RHEA-COMP:9603"/>
        <dbReference type="ChEBI" id="CHEBI:15378"/>
        <dbReference type="ChEBI" id="CHEBI:58405"/>
        <dbReference type="ChEBI" id="CHEBI:60033"/>
        <dbReference type="ChEBI" id="CHEBI:78435"/>
        <dbReference type="EC" id="2.4.99.28"/>
    </reaction>
</comment>
<dbReference type="Pfam" id="PF00905">
    <property type="entry name" value="Transpeptidase"/>
    <property type="match status" value="1"/>
</dbReference>
<comment type="catalytic activity">
    <reaction evidence="7">
        <text>Preferential cleavage: (Ac)2-L-Lys-D-Ala-|-D-Ala. Also transpeptidation of peptidyl-alanyl moieties that are N-acyl substituents of D-alanine.</text>
        <dbReference type="EC" id="3.4.16.4"/>
    </reaction>
</comment>
<dbReference type="InterPro" id="IPR036950">
    <property type="entry name" value="PBP_transglycosylase"/>
</dbReference>
<dbReference type="RefSeq" id="WP_106456680.1">
    <property type="nucleotide sequence ID" value="NZ_PXOH01000008.1"/>
</dbReference>
<dbReference type="InterPro" id="IPR001460">
    <property type="entry name" value="PCN-bd_Tpept"/>
</dbReference>
<dbReference type="GO" id="GO:0030288">
    <property type="term" value="C:outer membrane-bounded periplasmic space"/>
    <property type="evidence" value="ECO:0007669"/>
    <property type="project" value="TreeGrafter"/>
</dbReference>
<evidence type="ECO:0000256" key="8">
    <source>
        <dbReference type="ARBA" id="ARBA00049902"/>
    </source>
</evidence>
<dbReference type="GO" id="GO:0009252">
    <property type="term" value="P:peptidoglycan biosynthetic process"/>
    <property type="evidence" value="ECO:0007669"/>
    <property type="project" value="TreeGrafter"/>
</dbReference>
<dbReference type="GO" id="GO:0009002">
    <property type="term" value="F:serine-type D-Ala-D-Ala carboxypeptidase activity"/>
    <property type="evidence" value="ECO:0007669"/>
    <property type="project" value="UniProtKB-EC"/>
</dbReference>
<keyword evidence="1" id="KW-0121">Carboxypeptidase</keyword>
<dbReference type="Pfam" id="PF00498">
    <property type="entry name" value="FHA"/>
    <property type="match status" value="1"/>
</dbReference>
<dbReference type="PANTHER" id="PTHR32282:SF31">
    <property type="entry name" value="PEPTIDOGLYCAN GLYCOSYLTRANSFERASE"/>
    <property type="match status" value="1"/>
</dbReference>
<dbReference type="PANTHER" id="PTHR32282">
    <property type="entry name" value="BINDING PROTEIN TRANSPEPTIDASE, PUTATIVE-RELATED"/>
    <property type="match status" value="1"/>
</dbReference>
<dbReference type="Gene3D" id="1.10.3810.10">
    <property type="entry name" value="Biosynthetic peptidoglycan transglycosylase-like"/>
    <property type="match status" value="1"/>
</dbReference>
<dbReference type="OrthoDB" id="9766909at2"/>
<organism evidence="10 11">
    <name type="scientific">Aphanothece hegewaldii CCALA 016</name>
    <dbReference type="NCBI Taxonomy" id="2107694"/>
    <lineage>
        <taxon>Bacteria</taxon>
        <taxon>Bacillati</taxon>
        <taxon>Cyanobacteriota</taxon>
        <taxon>Cyanophyceae</taxon>
        <taxon>Oscillatoriophycideae</taxon>
        <taxon>Chroococcales</taxon>
        <taxon>Aphanothecaceae</taxon>
        <taxon>Aphanothece</taxon>
    </lineage>
</organism>
<dbReference type="InterPro" id="IPR050396">
    <property type="entry name" value="Glycosyltr_51/Transpeptidase"/>
</dbReference>
<dbReference type="SUPFAM" id="SSF56601">
    <property type="entry name" value="beta-lactamase/transpeptidase-like"/>
    <property type="match status" value="1"/>
</dbReference>
<reference evidence="10 11" key="2">
    <citation type="submission" date="2018-03" db="EMBL/GenBank/DDBJ databases">
        <authorList>
            <person name="Keele B.F."/>
        </authorList>
    </citation>
    <scope>NUCLEOTIDE SEQUENCE [LARGE SCALE GENOMIC DNA]</scope>
    <source>
        <strain evidence="10 11">CCALA 016</strain>
    </source>
</reference>
<keyword evidence="4" id="KW-0808">Transferase</keyword>
<evidence type="ECO:0000313" key="11">
    <source>
        <dbReference type="Proteomes" id="UP000239001"/>
    </source>
</evidence>
<dbReference type="PROSITE" id="PS50006">
    <property type="entry name" value="FHA_DOMAIN"/>
    <property type="match status" value="1"/>
</dbReference>
<dbReference type="InterPro" id="IPR023346">
    <property type="entry name" value="Lysozyme-like_dom_sf"/>
</dbReference>
<dbReference type="GO" id="GO:0008658">
    <property type="term" value="F:penicillin binding"/>
    <property type="evidence" value="ECO:0007669"/>
    <property type="project" value="InterPro"/>
</dbReference>
<evidence type="ECO:0000256" key="5">
    <source>
        <dbReference type="ARBA" id="ARBA00022801"/>
    </source>
</evidence>
<evidence type="ECO:0000256" key="1">
    <source>
        <dbReference type="ARBA" id="ARBA00022645"/>
    </source>
</evidence>
<comment type="caution">
    <text evidence="10">The sequence shown here is derived from an EMBL/GenBank/DDBJ whole genome shotgun (WGS) entry which is preliminary data.</text>
</comment>
<keyword evidence="5" id="KW-0378">Hydrolase</keyword>
<accession>A0A2T1LYG1</accession>
<keyword evidence="11" id="KW-1185">Reference proteome</keyword>
<evidence type="ECO:0000256" key="7">
    <source>
        <dbReference type="ARBA" id="ARBA00034000"/>
    </source>
</evidence>
<keyword evidence="3" id="KW-0328">Glycosyltransferase</keyword>
<dbReference type="SUPFAM" id="SSF49879">
    <property type="entry name" value="SMAD/FHA domain"/>
    <property type="match status" value="1"/>
</dbReference>
<dbReference type="NCBIfam" id="TIGR02074">
    <property type="entry name" value="PBP_1a_fam"/>
    <property type="match status" value="1"/>
</dbReference>
<evidence type="ECO:0000256" key="2">
    <source>
        <dbReference type="ARBA" id="ARBA00022670"/>
    </source>
</evidence>
<dbReference type="InterPro" id="IPR001264">
    <property type="entry name" value="Glyco_trans_51"/>
</dbReference>
<dbReference type="SMART" id="SM00240">
    <property type="entry name" value="FHA"/>
    <property type="match status" value="1"/>
</dbReference>
<evidence type="ECO:0000259" key="9">
    <source>
        <dbReference type="PROSITE" id="PS50006"/>
    </source>
</evidence>
<dbReference type="GO" id="GO:0006508">
    <property type="term" value="P:proteolysis"/>
    <property type="evidence" value="ECO:0007669"/>
    <property type="project" value="UniProtKB-KW"/>
</dbReference>
<evidence type="ECO:0000256" key="3">
    <source>
        <dbReference type="ARBA" id="ARBA00022676"/>
    </source>
</evidence>
<dbReference type="Gene3D" id="2.60.200.20">
    <property type="match status" value="1"/>
</dbReference>
<dbReference type="InterPro" id="IPR008984">
    <property type="entry name" value="SMAD_FHA_dom_sf"/>
</dbReference>
<dbReference type="Gene3D" id="3.40.710.10">
    <property type="entry name" value="DD-peptidase/beta-lactamase superfamily"/>
    <property type="match status" value="1"/>
</dbReference>
<gene>
    <name evidence="10" type="ORF">C7H19_09710</name>
</gene>
<feature type="domain" description="FHA" evidence="9">
    <location>
        <begin position="62"/>
        <end position="115"/>
    </location>
</feature>
<proteinExistence type="predicted"/>
<dbReference type="EMBL" id="PXOH01000008">
    <property type="protein sequence ID" value="PSF37438.1"/>
    <property type="molecule type" value="Genomic_DNA"/>
</dbReference>
<dbReference type="InterPro" id="IPR000253">
    <property type="entry name" value="FHA_dom"/>
</dbReference>
<dbReference type="GO" id="GO:0008955">
    <property type="term" value="F:peptidoglycan glycosyltransferase activity"/>
    <property type="evidence" value="ECO:0007669"/>
    <property type="project" value="UniProtKB-EC"/>
</dbReference>
<dbReference type="Proteomes" id="UP000239001">
    <property type="component" value="Unassembled WGS sequence"/>
</dbReference>
<sequence length="750" mass="82925">MTNQPPDPQKNQLTQMLTVAIEKARVNFNALSLKKGARVPELKIQDGDDQPVQNYPLVGDRYTVGRSSSSSDIVIRSPIVSQVHFSLQRDKKNPNCFYLQDENSTNGVYFKKRRIKKPFLLHHGDTITIAPPTLANAINISYYNPPPVWVKGLRYGLYGVGGIASLCAAIVGVEWFKYPVYPLPNGVSEPVVIYARDGQTPLNPIQTENHRELEKLSDFSPYLPKAVLASEDSRYYWHFGVDPYGISRAVVANVRGGGIKEGASTLTQQLARSLFSEVGRQNNASRKLREMVVALKLEAVYSKNEILRNYLNKVYLGVGNYGFEDAAEFYFDKSAKDLTLSEAATLVAMLPAPNLYNPVQNYDRSIQYRNRVINRMESLRMISEEEADRARRSRIEVSPKATKALSQIIAPYFHSYVFQELRELLGEDLAKEGNFIVETGLNLSIQTQAEKALKNNINTNGSRFGYSNGALVTINPKTGEILALVGGVDYKKSQFNRATQAKRQPGSTFKVFAYAAAIEDGRSPNKVYSCDAIFWKGQRYKPCERSSGSVDMYRGLAQSENAIALRVAKDVGLDRVISVARKAGITSPIKEVPGLVLGQNEATVLEITGGYSIFANQGIWTRPHAIRRILDGGDCTNNEDINTCRVIYEFSQDSQATDQAISPEVARTMNQMMQGVIQSGTGKAANIGVGAAGKTGTTDKSVDLWFIGYTTNDQLLTGVWLGNDDNSPTKGSSSQAAQLWGSYMKTIIKD</sequence>
<evidence type="ECO:0000256" key="4">
    <source>
        <dbReference type="ARBA" id="ARBA00022679"/>
    </source>
</evidence>